<accession>A0A8I1W883</accession>
<dbReference type="NCBIfam" id="TIGR02164">
    <property type="entry name" value="torA"/>
    <property type="match status" value="1"/>
</dbReference>
<dbReference type="PANTHER" id="PTHR43742">
    <property type="entry name" value="TRIMETHYLAMINE-N-OXIDE REDUCTASE"/>
    <property type="match status" value="1"/>
</dbReference>
<evidence type="ECO:0000256" key="6">
    <source>
        <dbReference type="ARBA" id="ARBA00022723"/>
    </source>
</evidence>
<evidence type="ECO:0000256" key="5">
    <source>
        <dbReference type="ARBA" id="ARBA00022505"/>
    </source>
</evidence>
<evidence type="ECO:0000256" key="4">
    <source>
        <dbReference type="ARBA" id="ARBA00011885"/>
    </source>
</evidence>
<feature type="binding site" evidence="11">
    <location>
        <position position="576"/>
    </location>
    <ligand>
        <name>Mo-bis(molybdopterin guanine dinucleotide)</name>
        <dbReference type="ChEBI" id="CHEBI:60539"/>
    </ligand>
</feature>
<evidence type="ECO:0000259" key="15">
    <source>
        <dbReference type="Pfam" id="PF18364"/>
    </source>
</evidence>
<proteinExistence type="inferred from homology"/>
<dbReference type="NCBIfam" id="NF011682">
    <property type="entry name" value="PRK15102.1"/>
    <property type="match status" value="1"/>
</dbReference>
<evidence type="ECO:0000256" key="1">
    <source>
        <dbReference type="ARBA" id="ARBA00003013"/>
    </source>
</evidence>
<dbReference type="GO" id="GO:0030151">
    <property type="term" value="F:molybdenum ion binding"/>
    <property type="evidence" value="ECO:0007669"/>
    <property type="project" value="UniProtKB-UniRule"/>
</dbReference>
<feature type="binding site" evidence="11">
    <location>
        <position position="499"/>
    </location>
    <ligand>
        <name>Mo-bis(molybdopterin guanine dinucleotide)</name>
        <dbReference type="ChEBI" id="CHEBI:60539"/>
    </ligand>
</feature>
<dbReference type="InterPro" id="IPR011887">
    <property type="entry name" value="TorA"/>
</dbReference>
<evidence type="ECO:0000256" key="2">
    <source>
        <dbReference type="ARBA" id="ARBA00004418"/>
    </source>
</evidence>
<sequence>MKIQNSVPETRTAEPLTQDSVNVSRRRFLAHLGGLTALGMLSPSLLVPRNALAADASGAASSQQGILTGSHWGAIRATVENGIFVAAKPFEKDQYPTDMINGLPDHVHNAARIRYPMVRIDWMRNKHKSDTTQRGDNRFVRVSWDEALDLFYQELERVQTTYGPSALLTGSGWQSTGMLHNAGGIMGRALALHGNRVGTGGDYSTGAAQVILPRVVGSMEVYEQQTSWPLVLQNSKTIVLWGSDMLKNQQVNWWCPDHDVYEYYHQLKDKVAKGDIKVISIDTVVSSTHDFLGRDKVQHVAINPQTDVPLQLALAYVLYTEKLYDQHFLDTYTVGFAQFLPYLLGKTDNQPKTPEWAAQLTGIDADTIRTLAREMAAGRTQIVAGWCVQRMQHGEQWAWMVVVLAAMLGQIGLPGGGFGFGWHYNGAGTPTRKGVILSGFSGSTSVPPIHTSTDYKGYSSTIPIARFVDAMLEPGKVINWNGKQVTLPAIKMCVFSGTNPFHRHQQYNRMIAGWQKLETVVAIDNQWTSTCRFADIVLPATTQFERNDLDQYGNHSNRGLIAMHKVVEPQFEARSDFEIFRDLCRRFNREQAFTEGMDEMGWLKHIYKAGQQQGKGRGIHMPDFETFWNGSGYIEFSDPQLFVRHQEFRDDPDLNPLGTPSGLIEIFSQTIADMNYDDCRGYPMWFEKEERSHGGPGSNRYPLHLQSVHPDARLHSQLCESPTLRAKYTVGGKEPVYMSPQDAKARGIKDGDIVRVFNDRGQVLAGAVVSDLYVPGTIRIQEGAWYDPDKGGVIGAMCKYGNPNVLTIDIGTSQLAQATSAHTAIVEMEKYTGNVEPVTAFNGPIEMVAECSYVPKPAN</sequence>
<organism evidence="16 17">
    <name type="scientific">Plesiomonas shigelloides</name>
    <name type="common">Aeromonas shigelloides</name>
    <dbReference type="NCBI Taxonomy" id="703"/>
    <lineage>
        <taxon>Bacteria</taxon>
        <taxon>Pseudomonadati</taxon>
        <taxon>Pseudomonadota</taxon>
        <taxon>Gammaproteobacteria</taxon>
        <taxon>Enterobacterales</taxon>
        <taxon>Enterobacteriaceae</taxon>
        <taxon>Plesiomonas</taxon>
    </lineage>
</organism>
<protein>
    <recommendedName>
        <fullName evidence="4 12">Trimethylamine-N-oxide reductase</fullName>
        <shortName evidence="12">TMAO reductase</shortName>
        <ecNumber evidence="4 12">1.7.2.3</ecNumber>
    </recommendedName>
</protein>
<comment type="similarity">
    <text evidence="3 12">Belongs to the prokaryotic molybdopterin-containing oxidoreductase family.</text>
</comment>
<dbReference type="InterPro" id="IPR006658">
    <property type="entry name" value="BisC"/>
</dbReference>
<comment type="subcellular location">
    <subcellularLocation>
        <location evidence="2 12">Periplasm</location>
    </subcellularLocation>
</comment>
<evidence type="ECO:0000313" key="17">
    <source>
        <dbReference type="Proteomes" id="UP000664658"/>
    </source>
</evidence>
<evidence type="ECO:0000256" key="9">
    <source>
        <dbReference type="ARBA" id="ARBA00023002"/>
    </source>
</evidence>
<keyword evidence="9 12" id="KW-0560">Oxidoreductase</keyword>
<comment type="cofactor">
    <cofactor evidence="11 12">
        <name>Mo-bis(molybdopterin guanine dinucleotide)</name>
        <dbReference type="ChEBI" id="CHEBI:60539"/>
    </cofactor>
    <text evidence="11 12">Binds 1 molybdenum-bis(molybdopterin guanine dinucleotide) (Mo-bis-MGD) cofactor per subunit.</text>
</comment>
<dbReference type="InterPro" id="IPR041954">
    <property type="entry name" value="CT_DMSOR/BSOR/TMAOR"/>
</dbReference>
<dbReference type="Proteomes" id="UP000664658">
    <property type="component" value="Unassembled WGS sequence"/>
</dbReference>
<dbReference type="PROSITE" id="PS51318">
    <property type="entry name" value="TAT"/>
    <property type="match status" value="1"/>
</dbReference>
<evidence type="ECO:0000256" key="8">
    <source>
        <dbReference type="ARBA" id="ARBA00022764"/>
    </source>
</evidence>
<dbReference type="InterPro" id="IPR041460">
    <property type="entry name" value="Molybdopterin_N"/>
</dbReference>
<feature type="binding site" evidence="11">
    <location>
        <position position="546"/>
    </location>
    <ligand>
        <name>Mo-bis(molybdopterin guanine dinucleotide)</name>
        <dbReference type="ChEBI" id="CHEBI:60539"/>
    </ligand>
</feature>
<evidence type="ECO:0000256" key="7">
    <source>
        <dbReference type="ARBA" id="ARBA00022729"/>
    </source>
</evidence>
<reference evidence="16" key="1">
    <citation type="submission" date="2021-03" db="EMBL/GenBank/DDBJ databases">
        <title>Plesiomonas shigelloides zfcc0051, isolated from zebrafish feces.</title>
        <authorList>
            <person name="Vanderhoek Z."/>
            <person name="Gaulke C."/>
        </authorList>
    </citation>
    <scope>NUCLEOTIDE SEQUENCE</scope>
    <source>
        <strain evidence="16">Zfcc0051</strain>
    </source>
</reference>
<keyword evidence="7" id="KW-0732">Signal</keyword>
<dbReference type="PROSITE" id="PS00490">
    <property type="entry name" value="MOLYBDOPTERIN_PROK_2"/>
    <property type="match status" value="1"/>
</dbReference>
<dbReference type="Gene3D" id="3.90.55.10">
    <property type="entry name" value="Dimethylsulfoxide Reductase, domain 3"/>
    <property type="match status" value="1"/>
</dbReference>
<dbReference type="RefSeq" id="WP_207542691.1">
    <property type="nucleotide sequence ID" value="NZ_JAFNAA010000024.1"/>
</dbReference>
<evidence type="ECO:0000256" key="3">
    <source>
        <dbReference type="ARBA" id="ARBA00010312"/>
    </source>
</evidence>
<dbReference type="GO" id="GO:0009061">
    <property type="term" value="P:anaerobic respiration"/>
    <property type="evidence" value="ECO:0007669"/>
    <property type="project" value="TreeGrafter"/>
</dbReference>
<dbReference type="CDD" id="cd02769">
    <property type="entry name" value="MopB_DMSOR-BSOR-TMAOR"/>
    <property type="match status" value="1"/>
</dbReference>
<feature type="domain" description="Molybdopterin oxidoreductase N-terminal" evidence="15">
    <location>
        <begin position="68"/>
        <end position="108"/>
    </location>
</feature>
<dbReference type="SUPFAM" id="SSF53706">
    <property type="entry name" value="Formate dehydrogenase/DMSO reductase, domains 1-3"/>
    <property type="match status" value="1"/>
</dbReference>
<dbReference type="Pfam" id="PF01568">
    <property type="entry name" value="Molydop_binding"/>
    <property type="match status" value="1"/>
</dbReference>
<comment type="function">
    <text evidence="1 12">Reduces trimethylamine-N-oxide (TMAO) into trimethylamine; an anaerobic reaction coupled to energy-yielding reactions.</text>
</comment>
<dbReference type="PROSITE" id="PS00932">
    <property type="entry name" value="MOLYBDOPTERIN_PROK_3"/>
    <property type="match status" value="1"/>
</dbReference>
<dbReference type="GO" id="GO:0009055">
    <property type="term" value="F:electron transfer activity"/>
    <property type="evidence" value="ECO:0007669"/>
    <property type="project" value="TreeGrafter"/>
</dbReference>
<dbReference type="Pfam" id="PF00384">
    <property type="entry name" value="Molybdopterin"/>
    <property type="match status" value="1"/>
</dbReference>
<dbReference type="EMBL" id="JAFNAA010000024">
    <property type="protein sequence ID" value="MBO1109682.1"/>
    <property type="molecule type" value="Genomic_DNA"/>
</dbReference>
<comment type="catalytic activity">
    <reaction evidence="10 12">
        <text>trimethylamine + 2 Fe(III)-[cytochrome c] + H2O = trimethylamine N-oxide + 2 Fe(II)-[cytochrome c] + 3 H(+)</text>
        <dbReference type="Rhea" id="RHEA:24236"/>
        <dbReference type="Rhea" id="RHEA-COMP:10350"/>
        <dbReference type="Rhea" id="RHEA-COMP:14399"/>
        <dbReference type="ChEBI" id="CHEBI:15377"/>
        <dbReference type="ChEBI" id="CHEBI:15378"/>
        <dbReference type="ChEBI" id="CHEBI:15724"/>
        <dbReference type="ChEBI" id="CHEBI:29033"/>
        <dbReference type="ChEBI" id="CHEBI:29034"/>
        <dbReference type="ChEBI" id="CHEBI:58389"/>
        <dbReference type="EC" id="1.7.2.3"/>
    </reaction>
</comment>
<dbReference type="InterPro" id="IPR006657">
    <property type="entry name" value="MoPterin_dinucl-bd_dom"/>
</dbReference>
<dbReference type="InterPro" id="IPR006655">
    <property type="entry name" value="Mopterin_OxRdtase_prok_CS"/>
</dbReference>
<keyword evidence="8 12" id="KW-0574">Periplasm</keyword>
<dbReference type="FunFam" id="3.40.228.10:FF:000003">
    <property type="entry name" value="Biotin sulfoxide reductase 2"/>
    <property type="match status" value="1"/>
</dbReference>
<dbReference type="InterPro" id="IPR050612">
    <property type="entry name" value="Prok_Mopterin_Oxidored"/>
</dbReference>
<dbReference type="Gene3D" id="3.40.50.740">
    <property type="match status" value="1"/>
</dbReference>
<dbReference type="PANTHER" id="PTHR43742:SF4">
    <property type="entry name" value="TRIMETHYLAMINE-N-OXIDE REDUCTASE 1"/>
    <property type="match status" value="1"/>
</dbReference>
<dbReference type="AlphaFoldDB" id="A0A8I1W883"/>
<keyword evidence="6 11" id="KW-0479">Metal-binding</keyword>
<gene>
    <name evidence="12 16" type="primary">torA</name>
    <name evidence="16" type="ORF">J2R62_15995</name>
</gene>
<evidence type="ECO:0000259" key="14">
    <source>
        <dbReference type="Pfam" id="PF01568"/>
    </source>
</evidence>
<evidence type="ECO:0000256" key="10">
    <source>
        <dbReference type="ARBA" id="ARBA00049407"/>
    </source>
</evidence>
<dbReference type="Pfam" id="PF18364">
    <property type="entry name" value="Molybdopterin_N"/>
    <property type="match status" value="1"/>
</dbReference>
<comment type="caution">
    <text evidence="16">The sequence shown here is derived from an EMBL/GenBank/DDBJ whole genome shotgun (WGS) entry which is preliminary data.</text>
</comment>
<dbReference type="Gene3D" id="2.40.40.20">
    <property type="match status" value="1"/>
</dbReference>
<feature type="domain" description="Molybdopterin dinucleotide-binding" evidence="14">
    <location>
        <begin position="703"/>
        <end position="823"/>
    </location>
</feature>
<dbReference type="InterPro" id="IPR006656">
    <property type="entry name" value="Mopterin_OxRdtase"/>
</dbReference>
<keyword evidence="5 11" id="KW-0500">Molybdenum</keyword>
<feature type="binding site" evidence="11">
    <location>
        <position position="390"/>
    </location>
    <ligand>
        <name>Mo-bis(molybdopterin guanine dinucleotide)</name>
        <dbReference type="ChEBI" id="CHEBI:60539"/>
    </ligand>
</feature>
<dbReference type="GO" id="GO:0050626">
    <property type="term" value="F:trimethylamine-N-oxide reductase (cytochrome c) activity"/>
    <property type="evidence" value="ECO:0007669"/>
    <property type="project" value="UniProtKB-UniRule"/>
</dbReference>
<dbReference type="SUPFAM" id="SSF50692">
    <property type="entry name" value="ADC-like"/>
    <property type="match status" value="1"/>
</dbReference>
<evidence type="ECO:0000256" key="11">
    <source>
        <dbReference type="PIRSR" id="PIRSR606658-1"/>
    </source>
</evidence>
<dbReference type="InterPro" id="IPR006311">
    <property type="entry name" value="TAT_signal"/>
</dbReference>
<dbReference type="InterPro" id="IPR009010">
    <property type="entry name" value="Asp_de-COase-like_dom_sf"/>
</dbReference>
<dbReference type="CDD" id="cd02793">
    <property type="entry name" value="MopB_CT_DMSOR-BSOR-TMAOR"/>
    <property type="match status" value="1"/>
</dbReference>
<dbReference type="EC" id="1.7.2.3" evidence="4 12"/>
<dbReference type="GO" id="GO:0030288">
    <property type="term" value="C:outer membrane-bounded periplasmic space"/>
    <property type="evidence" value="ECO:0007669"/>
    <property type="project" value="TreeGrafter"/>
</dbReference>
<name>A0A8I1W883_PLESH</name>
<dbReference type="GO" id="GO:0043546">
    <property type="term" value="F:molybdopterin cofactor binding"/>
    <property type="evidence" value="ECO:0007669"/>
    <property type="project" value="UniProtKB-UniRule"/>
</dbReference>
<dbReference type="Gene3D" id="3.40.228.10">
    <property type="entry name" value="Dimethylsulfoxide Reductase, domain 2"/>
    <property type="match status" value="1"/>
</dbReference>
<feature type="domain" description="Molybdopterin oxidoreductase" evidence="13">
    <location>
        <begin position="112"/>
        <end position="585"/>
    </location>
</feature>
<evidence type="ECO:0000313" key="16">
    <source>
        <dbReference type="EMBL" id="MBO1109682.1"/>
    </source>
</evidence>
<dbReference type="NCBIfam" id="TIGR00509">
    <property type="entry name" value="bisC_fam"/>
    <property type="match status" value="1"/>
</dbReference>
<feature type="binding site" evidence="11">
    <location>
        <position position="173"/>
    </location>
    <ligand>
        <name>Mo-bis(molybdopterin guanine dinucleotide)</name>
        <dbReference type="ChEBI" id="CHEBI:60539"/>
    </ligand>
</feature>
<feature type="binding site" evidence="11">
    <location>
        <position position="804"/>
    </location>
    <ligand>
        <name>Mo-bis(molybdopterin guanine dinucleotide)</name>
        <dbReference type="ChEBI" id="CHEBI:60539"/>
    </ligand>
</feature>
<dbReference type="FunFam" id="2.40.40.20:FF:000009">
    <property type="entry name" value="Biotin sulfoxide reductase 2"/>
    <property type="match status" value="1"/>
</dbReference>
<evidence type="ECO:0000259" key="13">
    <source>
        <dbReference type="Pfam" id="PF00384"/>
    </source>
</evidence>
<evidence type="ECO:0000256" key="12">
    <source>
        <dbReference type="RuleBase" id="RU368014"/>
    </source>
</evidence>
<comment type="PTM">
    <text evidence="12">Exported by the Tat system.</text>
</comment>